<protein>
    <recommendedName>
        <fullName evidence="2">histidine kinase</fullName>
        <ecNumber evidence="2">2.7.13.3</ecNumber>
    </recommendedName>
</protein>
<dbReference type="Gene3D" id="3.30.565.10">
    <property type="entry name" value="Histidine kinase-like ATPase, C-terminal domain"/>
    <property type="match status" value="1"/>
</dbReference>
<dbReference type="SUPFAM" id="SSF47384">
    <property type="entry name" value="Homodimeric domain of signal transducing histidine kinase"/>
    <property type="match status" value="1"/>
</dbReference>
<dbReference type="InterPro" id="IPR035965">
    <property type="entry name" value="PAS-like_dom_sf"/>
</dbReference>
<dbReference type="Pfam" id="PF08448">
    <property type="entry name" value="PAS_4"/>
    <property type="match status" value="1"/>
</dbReference>
<dbReference type="Gene3D" id="1.10.287.130">
    <property type="match status" value="1"/>
</dbReference>
<dbReference type="EMBL" id="AP024238">
    <property type="protein sequence ID" value="BCO25744.1"/>
    <property type="molecule type" value="Genomic_DNA"/>
</dbReference>
<dbReference type="CDD" id="cd00082">
    <property type="entry name" value="HisKA"/>
    <property type="match status" value="1"/>
</dbReference>
<dbReference type="CDD" id="cd00130">
    <property type="entry name" value="PAS"/>
    <property type="match status" value="1"/>
</dbReference>
<dbReference type="InterPro" id="IPR013656">
    <property type="entry name" value="PAS_4"/>
</dbReference>
<evidence type="ECO:0000256" key="1">
    <source>
        <dbReference type="ARBA" id="ARBA00000085"/>
    </source>
</evidence>
<dbReference type="Pfam" id="PF12860">
    <property type="entry name" value="PAS_7"/>
    <property type="match status" value="1"/>
</dbReference>
<dbReference type="SMART" id="SM00091">
    <property type="entry name" value="PAS"/>
    <property type="match status" value="2"/>
</dbReference>
<dbReference type="InterPro" id="IPR003661">
    <property type="entry name" value="HisK_dim/P_dom"/>
</dbReference>
<feature type="domain" description="Histidine kinase" evidence="5">
    <location>
        <begin position="318"/>
        <end position="540"/>
    </location>
</feature>
<evidence type="ECO:0000259" key="6">
    <source>
        <dbReference type="PROSITE" id="PS50110"/>
    </source>
</evidence>
<organism evidence="7 8">
    <name type="scientific">Rhodoferax lithotrophicus</name>
    <dbReference type="NCBI Taxonomy" id="2798804"/>
    <lineage>
        <taxon>Bacteria</taxon>
        <taxon>Pseudomonadati</taxon>
        <taxon>Pseudomonadota</taxon>
        <taxon>Betaproteobacteria</taxon>
        <taxon>Burkholderiales</taxon>
        <taxon>Comamonadaceae</taxon>
        <taxon>Rhodoferax</taxon>
    </lineage>
</organism>
<dbReference type="Pfam" id="PF00512">
    <property type="entry name" value="HisKA"/>
    <property type="match status" value="1"/>
</dbReference>
<dbReference type="RefSeq" id="WP_223907952.1">
    <property type="nucleotide sequence ID" value="NZ_AP024238.1"/>
</dbReference>
<evidence type="ECO:0000256" key="4">
    <source>
        <dbReference type="PROSITE-ProRule" id="PRU00169"/>
    </source>
</evidence>
<dbReference type="InterPro" id="IPR036097">
    <property type="entry name" value="HisK_dim/P_sf"/>
</dbReference>
<dbReference type="SUPFAM" id="SSF55785">
    <property type="entry name" value="PYP-like sensor domain (PAS domain)"/>
    <property type="match status" value="2"/>
</dbReference>
<sequence length="672" mass="73668">MSIAPISDAASLKHRLESLQAGLDLIDQGFTLIDEKLQIVAWNQAFLDLLEFPPSMVYVGAPFESFMRFNAERGEYGQGDIEPLIRARMTMAQSFKPHVFERIRPSGTVLRIYGVPVPGHGFITLYSDVTEQHRQKRLIHDQTRQMEARVQERTLALSEINTELRQTLSDKEAMSRSLLQSEARMRLITDSIPALIAYFDRHRNYHYVNRGYRDWFGLDTSEPQHISAKEFLGADTYAQIKPNIGKALAGTPVTFEYDVHTVDSHTRGVRTTLIPEVGADGQVIGCFELTFDISAERHSHQLLAQAQKMEAVGQLTGGLAHDFNNILTVILGNLAALSEQTSIAPLIEEFVVPAIEAAQRGSELINGLLSFSRKQPLEPEVVDINTQLLHVERLVSRTLPSALTLDVQVAKPPLMVRMNPNQFQNAVLNLILNARDASDSKGLISVACSTVSLNPSNAFQWHLPTGNYVRVQVRDFGCGMDEVTRSRAFEPFFTTKPAGKGNGLGLSMVYGFVRQTAGAIDIDSALGQGTCFSLLLPAYEAVADLARPGAMPAPNSQGLCLLVEDDAGVRQLARRNLLDLGYSVVEAENGVEAQAILRGVSKINLLLSDIAMPGGVDGRDVARQALARGDIPKVLLMSGFAPETGASLPAPLLAKPFSKAQLAVALQRLERQ</sequence>
<keyword evidence="7" id="KW-0808">Transferase</keyword>
<dbReference type="PROSITE" id="PS50109">
    <property type="entry name" value="HIS_KIN"/>
    <property type="match status" value="1"/>
</dbReference>
<dbReference type="SUPFAM" id="SSF52172">
    <property type="entry name" value="CheY-like"/>
    <property type="match status" value="1"/>
</dbReference>
<feature type="domain" description="Response regulatory" evidence="6">
    <location>
        <begin position="559"/>
        <end position="670"/>
    </location>
</feature>
<dbReference type="Pfam" id="PF00072">
    <property type="entry name" value="Response_reg"/>
    <property type="match status" value="1"/>
</dbReference>
<dbReference type="SMART" id="SM00387">
    <property type="entry name" value="HATPase_c"/>
    <property type="match status" value="1"/>
</dbReference>
<dbReference type="PROSITE" id="PS50110">
    <property type="entry name" value="RESPONSE_REGULATORY"/>
    <property type="match status" value="1"/>
</dbReference>
<dbReference type="InterPro" id="IPR000014">
    <property type="entry name" value="PAS"/>
</dbReference>
<dbReference type="PANTHER" id="PTHR43065">
    <property type="entry name" value="SENSOR HISTIDINE KINASE"/>
    <property type="match status" value="1"/>
</dbReference>
<reference evidence="7 8" key="1">
    <citation type="journal article" date="2021" name="Microbiol. Spectr.">
        <title>A Single Bacterium Capable of Oxidation and Reduction of Iron at Circumneutral pH.</title>
        <authorList>
            <person name="Kato S."/>
            <person name="Ohkuma M."/>
        </authorList>
    </citation>
    <scope>NUCLEOTIDE SEQUENCE [LARGE SCALE GENOMIC DNA]</scope>
    <source>
        <strain evidence="7 8">MIZ03</strain>
    </source>
</reference>
<feature type="modified residue" description="4-aspartylphosphate" evidence="4">
    <location>
        <position position="609"/>
    </location>
</feature>
<dbReference type="Gene3D" id="3.30.450.20">
    <property type="entry name" value="PAS domain"/>
    <property type="match status" value="2"/>
</dbReference>
<comment type="catalytic activity">
    <reaction evidence="1">
        <text>ATP + protein L-histidine = ADP + protein N-phospho-L-histidine.</text>
        <dbReference type="EC" id="2.7.13.3"/>
    </reaction>
</comment>
<name>A0ABM7MHS9_9BURK</name>
<evidence type="ECO:0000313" key="8">
    <source>
        <dbReference type="Proteomes" id="UP000824366"/>
    </source>
</evidence>
<dbReference type="InterPro" id="IPR005467">
    <property type="entry name" value="His_kinase_dom"/>
</dbReference>
<dbReference type="SMART" id="SM00388">
    <property type="entry name" value="HisKA"/>
    <property type="match status" value="1"/>
</dbReference>
<gene>
    <name evidence="7" type="ORF">MIZ03_0623</name>
</gene>
<dbReference type="InterPro" id="IPR003594">
    <property type="entry name" value="HATPase_dom"/>
</dbReference>
<keyword evidence="7" id="KW-0418">Kinase</keyword>
<evidence type="ECO:0000259" key="5">
    <source>
        <dbReference type="PROSITE" id="PS50109"/>
    </source>
</evidence>
<dbReference type="SMART" id="SM00448">
    <property type="entry name" value="REC"/>
    <property type="match status" value="1"/>
</dbReference>
<evidence type="ECO:0000256" key="2">
    <source>
        <dbReference type="ARBA" id="ARBA00012438"/>
    </source>
</evidence>
<dbReference type="InterPro" id="IPR004358">
    <property type="entry name" value="Sig_transdc_His_kin-like_C"/>
</dbReference>
<dbReference type="InterPro" id="IPR001789">
    <property type="entry name" value="Sig_transdc_resp-reg_receiver"/>
</dbReference>
<dbReference type="Proteomes" id="UP000824366">
    <property type="component" value="Chromosome"/>
</dbReference>
<dbReference type="GO" id="GO:0016301">
    <property type="term" value="F:kinase activity"/>
    <property type="evidence" value="ECO:0007669"/>
    <property type="project" value="UniProtKB-KW"/>
</dbReference>
<dbReference type="PANTHER" id="PTHR43065:SF42">
    <property type="entry name" value="TWO-COMPONENT SENSOR PPRA"/>
    <property type="match status" value="1"/>
</dbReference>
<keyword evidence="8" id="KW-1185">Reference proteome</keyword>
<proteinExistence type="predicted"/>
<dbReference type="SUPFAM" id="SSF55874">
    <property type="entry name" value="ATPase domain of HSP90 chaperone/DNA topoisomerase II/histidine kinase"/>
    <property type="match status" value="1"/>
</dbReference>
<accession>A0ABM7MHS9</accession>
<dbReference type="InterPro" id="IPR036890">
    <property type="entry name" value="HATPase_C_sf"/>
</dbReference>
<dbReference type="Pfam" id="PF02518">
    <property type="entry name" value="HATPase_c"/>
    <property type="match status" value="1"/>
</dbReference>
<dbReference type="EC" id="2.7.13.3" evidence="2"/>
<dbReference type="PRINTS" id="PR00344">
    <property type="entry name" value="BCTRLSENSOR"/>
</dbReference>
<keyword evidence="3 4" id="KW-0597">Phosphoprotein</keyword>
<evidence type="ECO:0000256" key="3">
    <source>
        <dbReference type="ARBA" id="ARBA00022553"/>
    </source>
</evidence>
<evidence type="ECO:0000313" key="7">
    <source>
        <dbReference type="EMBL" id="BCO25744.1"/>
    </source>
</evidence>
<dbReference type="InterPro" id="IPR011006">
    <property type="entry name" value="CheY-like_superfamily"/>
</dbReference>
<dbReference type="Gene3D" id="3.40.50.2300">
    <property type="match status" value="1"/>
</dbReference>